<dbReference type="EMBL" id="JBCGBO010000002">
    <property type="protein sequence ID" value="KAK9224110.1"/>
    <property type="molecule type" value="Genomic_DNA"/>
</dbReference>
<evidence type="ECO:0000256" key="2">
    <source>
        <dbReference type="ARBA" id="ARBA00023015"/>
    </source>
</evidence>
<evidence type="ECO:0000313" key="8">
    <source>
        <dbReference type="Proteomes" id="UP001428341"/>
    </source>
</evidence>
<dbReference type="PANTHER" id="PTHR48019">
    <property type="entry name" value="SERUM RESPONSE FACTOR HOMOLOG"/>
    <property type="match status" value="1"/>
</dbReference>
<dbReference type="AlphaFoldDB" id="A0AAP0QUN2"/>
<dbReference type="Gene3D" id="3.40.1810.10">
    <property type="entry name" value="Transcription factor, MADS-box"/>
    <property type="match status" value="1"/>
</dbReference>
<keyword evidence="2" id="KW-0805">Transcription regulation</keyword>
<gene>
    <name evidence="7" type="ORF">WN944_012559</name>
</gene>
<dbReference type="GO" id="GO:0005634">
    <property type="term" value="C:nucleus"/>
    <property type="evidence" value="ECO:0007669"/>
    <property type="project" value="UniProtKB-SubCell"/>
</dbReference>
<organism evidence="7 8">
    <name type="scientific">Citrus x changshan-huyou</name>
    <dbReference type="NCBI Taxonomy" id="2935761"/>
    <lineage>
        <taxon>Eukaryota</taxon>
        <taxon>Viridiplantae</taxon>
        <taxon>Streptophyta</taxon>
        <taxon>Embryophyta</taxon>
        <taxon>Tracheophyta</taxon>
        <taxon>Spermatophyta</taxon>
        <taxon>Magnoliopsida</taxon>
        <taxon>eudicotyledons</taxon>
        <taxon>Gunneridae</taxon>
        <taxon>Pentapetalae</taxon>
        <taxon>rosids</taxon>
        <taxon>malvids</taxon>
        <taxon>Sapindales</taxon>
        <taxon>Rutaceae</taxon>
        <taxon>Aurantioideae</taxon>
        <taxon>Citrus</taxon>
    </lineage>
</organism>
<sequence>MAAKAESSRSLPPSWVSSTVIMPKKKPKGTGRKKIEIKRIENNSSRKVAFSKRRKGMFKKASELCRLCDTEIAIIVFSPKGRLYSFGDHVIDKFIEDEIVSDIHSSSSSSKEAIKENDCVTELTGEEKSEEEDMHKEQTELEFWWEQSIEDLNMEELEKYKSCLEELRSNVAMKVEEMVMRRTCEKDFLGIRDKA</sequence>
<comment type="caution">
    <text evidence="7">The sequence shown here is derived from an EMBL/GenBank/DDBJ whole genome shotgun (WGS) entry which is preliminary data.</text>
</comment>
<comment type="subcellular location">
    <subcellularLocation>
        <location evidence="1">Nucleus</location>
    </subcellularLocation>
</comment>
<dbReference type="InterPro" id="IPR036879">
    <property type="entry name" value="TF_MADSbox_sf"/>
</dbReference>
<dbReference type="Proteomes" id="UP001428341">
    <property type="component" value="Unassembled WGS sequence"/>
</dbReference>
<evidence type="ECO:0000256" key="3">
    <source>
        <dbReference type="ARBA" id="ARBA00023125"/>
    </source>
</evidence>
<evidence type="ECO:0000259" key="6">
    <source>
        <dbReference type="PROSITE" id="PS50066"/>
    </source>
</evidence>
<reference evidence="7 8" key="1">
    <citation type="submission" date="2024-05" db="EMBL/GenBank/DDBJ databases">
        <title>Haplotype-resolved chromosome-level genome assembly of Huyou (Citrus changshanensis).</title>
        <authorList>
            <person name="Miao C."/>
            <person name="Chen W."/>
            <person name="Wu Y."/>
            <person name="Wang L."/>
            <person name="Zhao S."/>
            <person name="Grierson D."/>
            <person name="Xu C."/>
            <person name="Chen K."/>
        </authorList>
    </citation>
    <scope>NUCLEOTIDE SEQUENCE [LARGE SCALE GENOMIC DNA]</scope>
    <source>
        <strain evidence="7">01-14</strain>
        <tissue evidence="7">Leaf</tissue>
    </source>
</reference>
<proteinExistence type="predicted"/>
<keyword evidence="3" id="KW-0238">DNA-binding</keyword>
<dbReference type="SMART" id="SM00432">
    <property type="entry name" value="MADS"/>
    <property type="match status" value="1"/>
</dbReference>
<dbReference type="InterPro" id="IPR050142">
    <property type="entry name" value="MADS-box/MEF2_TF"/>
</dbReference>
<dbReference type="PROSITE" id="PS50066">
    <property type="entry name" value="MADS_BOX_2"/>
    <property type="match status" value="1"/>
</dbReference>
<dbReference type="GO" id="GO:0003677">
    <property type="term" value="F:DNA binding"/>
    <property type="evidence" value="ECO:0007669"/>
    <property type="project" value="UniProtKB-KW"/>
</dbReference>
<accession>A0AAP0QUN2</accession>
<keyword evidence="5" id="KW-0539">Nucleus</keyword>
<keyword evidence="4" id="KW-0804">Transcription</keyword>
<dbReference type="Pfam" id="PF00319">
    <property type="entry name" value="SRF-TF"/>
    <property type="match status" value="1"/>
</dbReference>
<evidence type="ECO:0000313" key="7">
    <source>
        <dbReference type="EMBL" id="KAK9224110.1"/>
    </source>
</evidence>
<dbReference type="SUPFAM" id="SSF55455">
    <property type="entry name" value="SRF-like"/>
    <property type="match status" value="1"/>
</dbReference>
<evidence type="ECO:0000256" key="1">
    <source>
        <dbReference type="ARBA" id="ARBA00004123"/>
    </source>
</evidence>
<protein>
    <recommendedName>
        <fullName evidence="6">MADS-box domain-containing protein</fullName>
    </recommendedName>
</protein>
<evidence type="ECO:0000256" key="5">
    <source>
        <dbReference type="ARBA" id="ARBA00023242"/>
    </source>
</evidence>
<dbReference type="GO" id="GO:0046983">
    <property type="term" value="F:protein dimerization activity"/>
    <property type="evidence" value="ECO:0007669"/>
    <property type="project" value="InterPro"/>
</dbReference>
<dbReference type="PRINTS" id="PR00404">
    <property type="entry name" value="MADSDOMAIN"/>
</dbReference>
<evidence type="ECO:0000256" key="4">
    <source>
        <dbReference type="ARBA" id="ARBA00023163"/>
    </source>
</evidence>
<keyword evidence="8" id="KW-1185">Reference proteome</keyword>
<name>A0AAP0QUN2_9ROSI</name>
<feature type="domain" description="MADS-box" evidence="6">
    <location>
        <begin position="30"/>
        <end position="90"/>
    </location>
</feature>
<dbReference type="InterPro" id="IPR002100">
    <property type="entry name" value="TF_MADSbox"/>
</dbReference>